<evidence type="ECO:0000256" key="3">
    <source>
        <dbReference type="ARBA" id="ARBA00022692"/>
    </source>
</evidence>
<organism evidence="8 9">
    <name type="scientific">Streptomyces flavotricini</name>
    <dbReference type="NCBI Taxonomy" id="66888"/>
    <lineage>
        <taxon>Bacteria</taxon>
        <taxon>Bacillati</taxon>
        <taxon>Actinomycetota</taxon>
        <taxon>Actinomycetes</taxon>
        <taxon>Kitasatosporales</taxon>
        <taxon>Streptomycetaceae</taxon>
        <taxon>Streptomyces</taxon>
    </lineage>
</organism>
<feature type="transmembrane region" description="Helical" evidence="7">
    <location>
        <begin position="74"/>
        <end position="93"/>
    </location>
</feature>
<feature type="transmembrane region" description="Helical" evidence="7">
    <location>
        <begin position="42"/>
        <end position="62"/>
    </location>
</feature>
<dbReference type="InterPro" id="IPR001123">
    <property type="entry name" value="LeuE-type"/>
</dbReference>
<feature type="transmembrane region" description="Helical" evidence="7">
    <location>
        <begin position="242"/>
        <end position="260"/>
    </location>
</feature>
<keyword evidence="3 7" id="KW-0812">Transmembrane</keyword>
<name>A0ABS8EBM7_9ACTN</name>
<evidence type="ECO:0000256" key="6">
    <source>
        <dbReference type="SAM" id="MobiDB-lite"/>
    </source>
</evidence>
<feature type="region of interest" description="Disordered" evidence="6">
    <location>
        <begin position="104"/>
        <end position="157"/>
    </location>
</feature>
<reference evidence="8 9" key="1">
    <citation type="submission" date="2021-08" db="EMBL/GenBank/DDBJ databases">
        <title>Genomic Architecture of Streptomyces flavotricini NGL1 and Streptomyces erythrochromogenes HMS4 With Differential Plant Beneficial attributes and laccase production capabilities.</title>
        <authorList>
            <person name="Salwan R."/>
            <person name="Kaur R."/>
            <person name="Sharma V."/>
        </authorList>
    </citation>
    <scope>NUCLEOTIDE SEQUENCE [LARGE SCALE GENOMIC DNA]</scope>
    <source>
        <strain evidence="8 9">NGL1</strain>
    </source>
</reference>
<feature type="compositionally biased region" description="Pro residues" evidence="6">
    <location>
        <begin position="121"/>
        <end position="132"/>
    </location>
</feature>
<dbReference type="RefSeq" id="WP_229339928.1">
    <property type="nucleotide sequence ID" value="NZ_JAINUL010000001.1"/>
</dbReference>
<sequence>MNEFLSPGLSGAVAGLGVAMPMGAMSVLLLQEAMRHRRTAMAAAAGIATVDLAYAALATALGPWVASHVTPIEAWIRLLSATVLLSMAAHALYRSRTLPAPEPSAASSAAAAAKPGHGPAVPAPPTARPAPPASGARGSGGGAGSGQAAAGTSVGDLPANGARHTATARAAFGRYVALTAVNPTTALYFAALTTAQASTLTTPTTAAAFLTGVATASLLWQQTLVAIGAAAGRRISPAARAWTFRLGYGLVAAYALKLAFPLP</sequence>
<evidence type="ECO:0000313" key="9">
    <source>
        <dbReference type="Proteomes" id="UP001520654"/>
    </source>
</evidence>
<keyword evidence="9" id="KW-1185">Reference proteome</keyword>
<evidence type="ECO:0000256" key="2">
    <source>
        <dbReference type="ARBA" id="ARBA00022475"/>
    </source>
</evidence>
<proteinExistence type="predicted"/>
<comment type="caution">
    <text evidence="8">The sequence shown here is derived from an EMBL/GenBank/DDBJ whole genome shotgun (WGS) entry which is preliminary data.</text>
</comment>
<keyword evidence="4 7" id="KW-1133">Transmembrane helix</keyword>
<evidence type="ECO:0000313" key="8">
    <source>
        <dbReference type="EMBL" id="MCC0098314.1"/>
    </source>
</evidence>
<evidence type="ECO:0000256" key="5">
    <source>
        <dbReference type="ARBA" id="ARBA00023136"/>
    </source>
</evidence>
<protein>
    <submittedName>
        <fullName evidence="8">LysE family transporter</fullName>
    </submittedName>
</protein>
<evidence type="ECO:0000256" key="4">
    <source>
        <dbReference type="ARBA" id="ARBA00022989"/>
    </source>
</evidence>
<feature type="transmembrane region" description="Helical" evidence="7">
    <location>
        <begin position="12"/>
        <end position="30"/>
    </location>
</feature>
<dbReference type="Pfam" id="PF01810">
    <property type="entry name" value="LysE"/>
    <property type="match status" value="1"/>
</dbReference>
<dbReference type="Proteomes" id="UP001520654">
    <property type="component" value="Unassembled WGS sequence"/>
</dbReference>
<dbReference type="EMBL" id="JAINUL010000001">
    <property type="protein sequence ID" value="MCC0098314.1"/>
    <property type="molecule type" value="Genomic_DNA"/>
</dbReference>
<feature type="compositionally biased region" description="Low complexity" evidence="6">
    <location>
        <begin position="104"/>
        <end position="120"/>
    </location>
</feature>
<keyword evidence="2" id="KW-1003">Cell membrane</keyword>
<feature type="compositionally biased region" description="Low complexity" evidence="6">
    <location>
        <begin position="146"/>
        <end position="155"/>
    </location>
</feature>
<evidence type="ECO:0000256" key="7">
    <source>
        <dbReference type="SAM" id="Phobius"/>
    </source>
</evidence>
<evidence type="ECO:0000256" key="1">
    <source>
        <dbReference type="ARBA" id="ARBA00004651"/>
    </source>
</evidence>
<accession>A0ABS8EBM7</accession>
<gene>
    <name evidence="8" type="ORF">K7B10_26820</name>
</gene>
<comment type="subcellular location">
    <subcellularLocation>
        <location evidence="1">Cell membrane</location>
        <topology evidence="1">Multi-pass membrane protein</topology>
    </subcellularLocation>
</comment>
<keyword evidence="5 7" id="KW-0472">Membrane</keyword>